<feature type="region of interest" description="Disordered" evidence="2">
    <location>
        <begin position="127"/>
        <end position="156"/>
    </location>
</feature>
<keyword evidence="4" id="KW-1185">Reference proteome</keyword>
<feature type="coiled-coil region" evidence="1">
    <location>
        <begin position="365"/>
        <end position="396"/>
    </location>
</feature>
<dbReference type="Proteomes" id="UP000024837">
    <property type="component" value="Unassembled WGS sequence"/>
</dbReference>
<protein>
    <submittedName>
        <fullName evidence="3">Uncharacterized protein</fullName>
    </submittedName>
</protein>
<dbReference type="HOGENOM" id="CLU_542930_0_0_1"/>
<evidence type="ECO:0000313" key="3">
    <source>
        <dbReference type="EMBL" id="EWC48501.1"/>
    </source>
</evidence>
<dbReference type="AlphaFoldDB" id="W7HWI2"/>
<evidence type="ECO:0000256" key="2">
    <source>
        <dbReference type="SAM" id="MobiDB-lite"/>
    </source>
</evidence>
<organism evidence="3 4">
    <name type="scientific">Drechslerella stenobrocha 248</name>
    <dbReference type="NCBI Taxonomy" id="1043628"/>
    <lineage>
        <taxon>Eukaryota</taxon>
        <taxon>Fungi</taxon>
        <taxon>Dikarya</taxon>
        <taxon>Ascomycota</taxon>
        <taxon>Pezizomycotina</taxon>
        <taxon>Orbiliomycetes</taxon>
        <taxon>Orbiliales</taxon>
        <taxon>Orbiliaceae</taxon>
        <taxon>Drechslerella</taxon>
    </lineage>
</organism>
<sequence length="502" mass="56108">MGGSNLEARIYSEFHDVFQQGKAALRKPKVIQKTLEETEDIKNRLEAFCNDAGVSQDAVVDTIKVLLRERVFENPTIAKVRFPHIFQLSPVQLRERERWESEAAMSEAGAIAQSLQADNAMHNFDPPEETPGKDAVPEIVPPTTPGKRKKSVGKKTSVFNPPASEIGCVEDDAVTLVVDGTTKRLKLSTAMVVLPKENESAGSVEELPDVPETVDGKIPNLFPVYLPYPVQHRFTREAQRILEHVCYDFVKKWLPQKAQQEQFAHPENAELSMWARLIKKKLKELPATSHNKDALGVETIEKVVQAIENLRHTAVHRLKTQTMGLVNMLDKAVIFASFLKDERAEILRRMLHKAMELSTALEYEKILLQNKLRRELEEIEEARRVLERREKLALAQILVDDRAARQAVSFDMAELEAEPQPDAFGSPSEGNETETIPHPLAADVSVAPIGLDEEATEMSQTGEYQPYQPSLIEAILGIGIRGGIPLPQAAGDRASPDEPRLP</sequence>
<dbReference type="EMBL" id="KI966379">
    <property type="protein sequence ID" value="EWC48501.1"/>
    <property type="molecule type" value="Genomic_DNA"/>
</dbReference>
<keyword evidence="1" id="KW-0175">Coiled coil</keyword>
<reference evidence="3 4" key="1">
    <citation type="submission" date="2013-05" db="EMBL/GenBank/DDBJ databases">
        <title>Drechslerella stenobrocha genome reveals carnivorous origination and mechanical trapping mechanism of predatory fungi.</title>
        <authorList>
            <person name="Liu X."/>
            <person name="Zhang W."/>
            <person name="Liu K."/>
        </authorList>
    </citation>
    <scope>NUCLEOTIDE SEQUENCE [LARGE SCALE GENOMIC DNA]</scope>
    <source>
        <strain evidence="3 4">248</strain>
    </source>
</reference>
<name>W7HWI2_9PEZI</name>
<accession>W7HWI2</accession>
<gene>
    <name evidence="3" type="ORF">DRE_07735</name>
</gene>
<dbReference type="OrthoDB" id="5324651at2759"/>
<evidence type="ECO:0000256" key="1">
    <source>
        <dbReference type="SAM" id="Coils"/>
    </source>
</evidence>
<proteinExistence type="predicted"/>
<evidence type="ECO:0000313" key="4">
    <source>
        <dbReference type="Proteomes" id="UP000024837"/>
    </source>
</evidence>